<dbReference type="EMBL" id="ADKM02000080">
    <property type="protein sequence ID" value="EGC03030.1"/>
    <property type="molecule type" value="Genomic_DNA"/>
</dbReference>
<dbReference type="AlphaFoldDB" id="E9SCF7"/>
<dbReference type="Proteomes" id="UP000004259">
    <property type="component" value="Unassembled WGS sequence"/>
</dbReference>
<protein>
    <submittedName>
        <fullName evidence="2">Conserved domain protein</fullName>
    </submittedName>
</protein>
<sequence length="134" mass="14167">MKRKAIEWILGVLLLGCSLCLSVGVKLVFHACGPMEDGKWMTCHWAEQAVLVIGGVMTVISLLVLFVTSGGMRRGLALALAPLGIGAALIPNIMIKLCMMSDMRCHSVMKPAVIIFGLAAAVLGAVYALVGKKD</sequence>
<comment type="caution">
    <text evidence="2">The sequence shown here is derived from an EMBL/GenBank/DDBJ whole genome shotgun (WGS) entry which is preliminary data.</text>
</comment>
<dbReference type="RefSeq" id="WP_002849716.1">
    <property type="nucleotide sequence ID" value="NZ_ADKM02000080.1"/>
</dbReference>
<feature type="transmembrane region" description="Helical" evidence="1">
    <location>
        <begin position="75"/>
        <end position="95"/>
    </location>
</feature>
<reference evidence="2 3" key="1">
    <citation type="submission" date="2011-02" db="EMBL/GenBank/DDBJ databases">
        <authorList>
            <person name="Nelson K.E."/>
            <person name="Sutton G."/>
            <person name="Torralba M."/>
            <person name="Durkin S."/>
            <person name="Harkins D."/>
            <person name="Montgomery R."/>
            <person name="Ziemer C."/>
            <person name="Klaassens E."/>
            <person name="Ocuiv P."/>
            <person name="Morrison M."/>
        </authorList>
    </citation>
    <scope>NUCLEOTIDE SEQUENCE [LARGE SCALE GENOMIC DNA]</scope>
    <source>
        <strain evidence="2 3">8</strain>
    </source>
</reference>
<feature type="transmembrane region" description="Helical" evidence="1">
    <location>
        <begin position="107"/>
        <end position="130"/>
    </location>
</feature>
<organism evidence="2 3">
    <name type="scientific">Ruminococcus albus 8</name>
    <dbReference type="NCBI Taxonomy" id="246199"/>
    <lineage>
        <taxon>Bacteria</taxon>
        <taxon>Bacillati</taxon>
        <taxon>Bacillota</taxon>
        <taxon>Clostridia</taxon>
        <taxon>Eubacteriales</taxon>
        <taxon>Oscillospiraceae</taxon>
        <taxon>Ruminococcus</taxon>
    </lineage>
</organism>
<dbReference type="Pfam" id="PF14387">
    <property type="entry name" value="DUF4418"/>
    <property type="match status" value="1"/>
</dbReference>
<evidence type="ECO:0000313" key="3">
    <source>
        <dbReference type="Proteomes" id="UP000004259"/>
    </source>
</evidence>
<dbReference type="InterPro" id="IPR025531">
    <property type="entry name" value="DUF4418"/>
</dbReference>
<evidence type="ECO:0000256" key="1">
    <source>
        <dbReference type="SAM" id="Phobius"/>
    </source>
</evidence>
<dbReference type="STRING" id="246199.CUS_5870"/>
<proteinExistence type="predicted"/>
<dbReference type="eggNOG" id="ENOG503344Q">
    <property type="taxonomic scope" value="Bacteria"/>
</dbReference>
<keyword evidence="1" id="KW-0472">Membrane</keyword>
<feature type="transmembrane region" description="Helical" evidence="1">
    <location>
        <begin position="48"/>
        <end position="68"/>
    </location>
</feature>
<evidence type="ECO:0000313" key="2">
    <source>
        <dbReference type="EMBL" id="EGC03030.1"/>
    </source>
</evidence>
<keyword evidence="1" id="KW-0812">Transmembrane</keyword>
<keyword evidence="1" id="KW-1133">Transmembrane helix</keyword>
<gene>
    <name evidence="2" type="ORF">CUS_5870</name>
</gene>
<dbReference type="OrthoDB" id="3239888at2"/>
<name>E9SCF7_RUMAL</name>
<keyword evidence="3" id="KW-1185">Reference proteome</keyword>
<accession>E9SCF7</accession>